<keyword evidence="2" id="KW-1185">Reference proteome</keyword>
<comment type="caution">
    <text evidence="1">The sequence shown here is derived from an EMBL/GenBank/DDBJ whole genome shotgun (WGS) entry which is preliminary data.</text>
</comment>
<protein>
    <submittedName>
        <fullName evidence="1">Uncharacterized protein</fullName>
    </submittedName>
</protein>
<accession>A0ABU5YG95</accession>
<dbReference type="EMBL" id="JAYKBV010000061">
    <property type="protein sequence ID" value="MEB3041984.1"/>
    <property type="molecule type" value="Genomic_DNA"/>
</dbReference>
<organism evidence="1 2">
    <name type="scientific">Capnocytophaga gingivalis</name>
    <dbReference type="NCBI Taxonomy" id="1017"/>
    <lineage>
        <taxon>Bacteria</taxon>
        <taxon>Pseudomonadati</taxon>
        <taxon>Bacteroidota</taxon>
        <taxon>Flavobacteriia</taxon>
        <taxon>Flavobacteriales</taxon>
        <taxon>Flavobacteriaceae</taxon>
        <taxon>Capnocytophaga</taxon>
    </lineage>
</organism>
<gene>
    <name evidence="1" type="ORF">VJJ49_15015</name>
</gene>
<dbReference type="Proteomes" id="UP001324270">
    <property type="component" value="Unassembled WGS sequence"/>
</dbReference>
<name>A0ABU5YG95_9FLAO</name>
<evidence type="ECO:0000313" key="1">
    <source>
        <dbReference type="EMBL" id="MEB3041984.1"/>
    </source>
</evidence>
<dbReference type="RefSeq" id="WP_323980431.1">
    <property type="nucleotide sequence ID" value="NZ_JAYKBV010000061.1"/>
</dbReference>
<reference evidence="1 2" key="1">
    <citation type="submission" date="2023-12" db="EMBL/GenBank/DDBJ databases">
        <title>Genomic sequences of Capnocytophaga and Parvimonas strains.</title>
        <authorList>
            <person name="Watt R.M."/>
            <person name="Wang M."/>
            <person name="Yang T."/>
            <person name="Tong W.M."/>
        </authorList>
    </citation>
    <scope>NUCLEOTIDE SEQUENCE [LARGE SCALE GENOMIC DNA]</scope>
    <source>
        <strain evidence="1 2">CCUG 13156</strain>
    </source>
</reference>
<evidence type="ECO:0000313" key="2">
    <source>
        <dbReference type="Proteomes" id="UP001324270"/>
    </source>
</evidence>
<sequence length="123" mass="14385">MLDIYYFRDGVNFERIGYSLYRIGGGSVMNFGGYVYSVDIQEIGNSLYVSYFAARALVDRGSKGILRIKDDDVFKIEAKGNPERTIRIKEIEENISRDKRERISDYIEQPLLPEYSRWNPKKQ</sequence>
<proteinExistence type="predicted"/>